<dbReference type="Proteomes" id="UP000195570">
    <property type="component" value="Unassembled WGS sequence"/>
</dbReference>
<dbReference type="GeneID" id="92380179"/>
<gene>
    <name evidence="8" type="ORF">TEOVI_000624000</name>
</gene>
<dbReference type="InterPro" id="IPR019760">
    <property type="entry name" value="DNA-dir_DNA_pol_A_CS"/>
</dbReference>
<evidence type="ECO:0000256" key="3">
    <source>
        <dbReference type="ARBA" id="ARBA00022695"/>
    </source>
</evidence>
<evidence type="ECO:0000256" key="6">
    <source>
        <dbReference type="SAM" id="MobiDB-lite"/>
    </source>
</evidence>
<feature type="region of interest" description="Disordered" evidence="6">
    <location>
        <begin position="67"/>
        <end position="186"/>
    </location>
</feature>
<dbReference type="RefSeq" id="XP_067077311.1">
    <property type="nucleotide sequence ID" value="XM_067221210.1"/>
</dbReference>
<feature type="domain" description="DNA-directed DNA polymerase family A palm" evidence="7">
    <location>
        <begin position="1358"/>
        <end position="1602"/>
    </location>
</feature>
<evidence type="ECO:0000256" key="5">
    <source>
        <dbReference type="ARBA" id="ARBA00049244"/>
    </source>
</evidence>
<dbReference type="PROSITE" id="PS00447">
    <property type="entry name" value="DNA_POLYMERASE_A"/>
    <property type="match status" value="1"/>
</dbReference>
<organism evidence="8 9">
    <name type="scientific">Trypanosoma equiperdum</name>
    <dbReference type="NCBI Taxonomy" id="5694"/>
    <lineage>
        <taxon>Eukaryota</taxon>
        <taxon>Discoba</taxon>
        <taxon>Euglenozoa</taxon>
        <taxon>Kinetoplastea</taxon>
        <taxon>Metakinetoplastina</taxon>
        <taxon>Trypanosomatida</taxon>
        <taxon>Trypanosomatidae</taxon>
        <taxon>Trypanosoma</taxon>
    </lineage>
</organism>
<dbReference type="GO" id="GO:0003887">
    <property type="term" value="F:DNA-directed DNA polymerase activity"/>
    <property type="evidence" value="ECO:0007669"/>
    <property type="project" value="UniProtKB-KW"/>
</dbReference>
<keyword evidence="4" id="KW-0239">DNA-directed DNA polymerase</keyword>
<dbReference type="PANTHER" id="PTHR10133">
    <property type="entry name" value="DNA POLYMERASE I"/>
    <property type="match status" value="1"/>
</dbReference>
<proteinExistence type="predicted"/>
<dbReference type="PANTHER" id="PTHR10133:SF23">
    <property type="entry name" value="DNA-DIRECTED DNA POLYMERASE"/>
    <property type="match status" value="1"/>
</dbReference>
<evidence type="ECO:0000256" key="2">
    <source>
        <dbReference type="ARBA" id="ARBA00022679"/>
    </source>
</evidence>
<protein>
    <recommendedName>
        <fullName evidence="1">DNA-directed DNA polymerase</fullName>
        <ecNumber evidence="1">2.7.7.7</ecNumber>
    </recommendedName>
</protein>
<dbReference type="SMART" id="SM00482">
    <property type="entry name" value="POLAc"/>
    <property type="match status" value="1"/>
</dbReference>
<feature type="compositionally biased region" description="Basic and acidic residues" evidence="6">
    <location>
        <begin position="175"/>
        <end position="184"/>
    </location>
</feature>
<feature type="compositionally biased region" description="Low complexity" evidence="6">
    <location>
        <begin position="392"/>
        <end position="404"/>
    </location>
</feature>
<dbReference type="GO" id="GO:0006302">
    <property type="term" value="P:double-strand break repair"/>
    <property type="evidence" value="ECO:0007669"/>
    <property type="project" value="TreeGrafter"/>
</dbReference>
<evidence type="ECO:0000313" key="8">
    <source>
        <dbReference type="EMBL" id="SCU65765.1"/>
    </source>
</evidence>
<reference evidence="8" key="1">
    <citation type="submission" date="2016-09" db="EMBL/GenBank/DDBJ databases">
        <authorList>
            <person name="Hebert L."/>
            <person name="Moumen B."/>
        </authorList>
    </citation>
    <scope>NUCLEOTIDE SEQUENCE [LARGE SCALE GENOMIC DNA]</scope>
    <source>
        <strain evidence="8">OVI</strain>
    </source>
</reference>
<dbReference type="EMBL" id="CZPT02000400">
    <property type="protein sequence ID" value="SCU65765.1"/>
    <property type="molecule type" value="Genomic_DNA"/>
</dbReference>
<dbReference type="EC" id="2.7.7.7" evidence="1"/>
<sequence length="1649" mass="182043">MRRTFSRYARFAVCQQSTGAGTIEGPLRLRSADQTVVWCCAAAGRRSWFCLLPNSVRAGLHEPRRFASTRATNSRKPARVARSGASSRAPRKGPRHSQGLKSSQESEGEFMATTSDDDFGPMAEGAAEEESAGDCDAGVGSSLTGGRETTESSNVAAAPEEEGEGVGTTEGVETEGGKPGRSEEDPLNLRVATLMQQPGKAFRVIAVSYSAKRELNFPITFEDIASGTTLNCRLEDVHTTYMNWVRQFCASWVMLFVPTLSAASAVLLENAVVYSRVERTVSNSHRGSPAPKQWEEPDHVLVSYSKMREVLCKVKRDEQVDKELVSNTVLSAFAEDWKSFIHSTASCSPASIVTASFDFRPNGGHLQLNKKFLHAQLTTAAMTLLRHVARKGSSASGTPCSSSTKEVTSGANNSVADDIRRKESWLLIFVSAPAGSATSFLGPRAVNLGVPPMQDLLTGEFVDPLLLGGRNVIYIIGSGTAAEAFSKIPSVRKGKRQISILLKDIENQLGPFRASRPTLTTTLIQALDTFSRHTWIGLMKEEDGTVRVPRAPQSFVHLHRRSVTREVLPKFLESTLGHISHHNSAYGVAEVGMGGAAGAAGANALLQLGKLNRKVDEHIKAIFNNAERLEKEKALRESLRRSNCFFVDVKSANISAARRADNPFSTRNGILEFHGQLWATLGMGETARAGKTTGCPPVKTLTAQLAPNGDVQAFVRPEECIPMELPTGSSDTSTIRHKGISLAASASSASSGIIIAWDVKRALLFLRGSNRLREFLLNGGRIWCAQYAQYLLKGFNNHNLTTMERTLLQYHTVQTKLHPLEKLKIIFEKQLDIAVNTRQLISIVHRMDGLLACTEMELRGLQIAPQEDITAFARNLKRTREELEKAVNDKIMVFTEGMDNEVRRKINVRSTQDISTIIYGGALCRHLGTRYVSPHIPRIPVTAIFPHAVCRLTTTPVPELYTNAENLLGVKGTGNSGNNNNANKIAEAATITANAVNTTLKIIDKYLKDNTLDNLLNNTAIVVVTCKVRTSSFLEVITIHCPSSDPNDELRHTVAIDDVLPVMSSPELVTITQLKEKIAAYRPLRALQPLKKYGRRSYDLRNLVILTHCSFDKTAVLVDTGIIQTIAETVLGKENEERSLLERVCFCDINRAFPPPPEGGDSFENDFLGLVNGAEQAGVSSRSNWEAFTRNFAAVGGFEDTRRALVLHCASLVGTARDPFRTAHPLPFALVGFNGQQALGLHGQERASTRGMLWMVTPERLHPLLHRSLRGRSASSGADAIERINVLLSNEKQVDLSFFKALQQLRFMEKQMQLFEEGALFRAVLPECKNRVHGEFCHVVTATGRLSSQSPNLQNIPKEDLRCLIVSRFGRRAGRMIEADYSQLEVVVLAALSRDARMLQELNDNVDFHCLRVSLMTKEPYEDVIHKVKQLKDPHYIQLRQQAKTFSFQRQYGAGTSTIATTTGLSETEVVRLIAAEEQHYKDLGRYYRLVTDCVEAGADRLLQLRTLDATSWPPTMRRMVLLTEPMHYFVVPTGSKFDFTKDKKAVPRLKNYPVQGLAGEIVQIMCGKIIRRFYAKRNYNDKAFLVNTVHDCVWIDAHESVADEVMDDVSAIMSSTSEVISSLWPGVKLDVPFKAEIHIGPSLGELSR</sequence>
<dbReference type="PRINTS" id="PR00868">
    <property type="entry name" value="DNAPOLI"/>
</dbReference>
<dbReference type="InterPro" id="IPR002298">
    <property type="entry name" value="DNA_polymerase_A"/>
</dbReference>
<dbReference type="InterPro" id="IPR001098">
    <property type="entry name" value="DNA-dir_DNA_pol_A_palm_dom"/>
</dbReference>
<name>A0A1G4I2D3_TRYEQ</name>
<dbReference type="Gene3D" id="1.10.150.20">
    <property type="entry name" value="5' to 3' exonuclease, C-terminal subdomain"/>
    <property type="match status" value="1"/>
</dbReference>
<dbReference type="Gene3D" id="3.30.70.370">
    <property type="match status" value="1"/>
</dbReference>
<dbReference type="Pfam" id="PF00476">
    <property type="entry name" value="DNA_pol_A"/>
    <property type="match status" value="1"/>
</dbReference>
<evidence type="ECO:0000256" key="4">
    <source>
        <dbReference type="ARBA" id="ARBA00022932"/>
    </source>
</evidence>
<evidence type="ECO:0000313" key="9">
    <source>
        <dbReference type="Proteomes" id="UP000195570"/>
    </source>
</evidence>
<evidence type="ECO:0000259" key="7">
    <source>
        <dbReference type="SMART" id="SM00482"/>
    </source>
</evidence>
<comment type="caution">
    <text evidence="8">The sequence shown here is derived from an EMBL/GenBank/DDBJ whole genome shotgun (WGS) entry which is preliminary data.</text>
</comment>
<keyword evidence="2" id="KW-0808">Transferase</keyword>
<keyword evidence="3" id="KW-0548">Nucleotidyltransferase</keyword>
<dbReference type="GO" id="GO:0006261">
    <property type="term" value="P:DNA-templated DNA replication"/>
    <property type="evidence" value="ECO:0007669"/>
    <property type="project" value="InterPro"/>
</dbReference>
<comment type="catalytic activity">
    <reaction evidence="5">
        <text>DNA(n) + a 2'-deoxyribonucleoside 5'-triphosphate = DNA(n+1) + diphosphate</text>
        <dbReference type="Rhea" id="RHEA:22508"/>
        <dbReference type="Rhea" id="RHEA-COMP:17339"/>
        <dbReference type="Rhea" id="RHEA-COMP:17340"/>
        <dbReference type="ChEBI" id="CHEBI:33019"/>
        <dbReference type="ChEBI" id="CHEBI:61560"/>
        <dbReference type="ChEBI" id="CHEBI:173112"/>
        <dbReference type="EC" id="2.7.7.7"/>
    </reaction>
</comment>
<evidence type="ECO:0000256" key="1">
    <source>
        <dbReference type="ARBA" id="ARBA00012417"/>
    </source>
</evidence>
<dbReference type="VEuPathDB" id="TriTrypDB:TEOVI_000624000"/>
<dbReference type="InterPro" id="IPR043502">
    <property type="entry name" value="DNA/RNA_pol_sf"/>
</dbReference>
<accession>A0A1G4I2D3</accession>
<dbReference type="SUPFAM" id="SSF56672">
    <property type="entry name" value="DNA/RNA polymerases"/>
    <property type="match status" value="1"/>
</dbReference>
<dbReference type="GO" id="GO:0003677">
    <property type="term" value="F:DNA binding"/>
    <property type="evidence" value="ECO:0007669"/>
    <property type="project" value="InterPro"/>
</dbReference>
<feature type="region of interest" description="Disordered" evidence="6">
    <location>
        <begin position="392"/>
        <end position="413"/>
    </location>
</feature>
<keyword evidence="9" id="KW-1185">Reference proteome</keyword>